<name>A0A6A4HHL2_9AGAR</name>
<gene>
    <name evidence="1" type="ORF">BT96DRAFT_941592</name>
</gene>
<proteinExistence type="predicted"/>
<dbReference type="EMBL" id="ML769511">
    <property type="protein sequence ID" value="KAE9396604.1"/>
    <property type="molecule type" value="Genomic_DNA"/>
</dbReference>
<evidence type="ECO:0000313" key="1">
    <source>
        <dbReference type="EMBL" id="KAE9396604.1"/>
    </source>
</evidence>
<dbReference type="AlphaFoldDB" id="A0A6A4HHL2"/>
<accession>A0A6A4HHL2</accession>
<dbReference type="Proteomes" id="UP000799118">
    <property type="component" value="Unassembled WGS sequence"/>
</dbReference>
<evidence type="ECO:0000313" key="2">
    <source>
        <dbReference type="Proteomes" id="UP000799118"/>
    </source>
</evidence>
<reference evidence="1" key="1">
    <citation type="journal article" date="2019" name="Environ. Microbiol.">
        <title>Fungal ecological strategies reflected in gene transcription - a case study of two litter decomposers.</title>
        <authorList>
            <person name="Barbi F."/>
            <person name="Kohler A."/>
            <person name="Barry K."/>
            <person name="Baskaran P."/>
            <person name="Daum C."/>
            <person name="Fauchery L."/>
            <person name="Ihrmark K."/>
            <person name="Kuo A."/>
            <person name="LaButti K."/>
            <person name="Lipzen A."/>
            <person name="Morin E."/>
            <person name="Grigoriev I.V."/>
            <person name="Henrissat B."/>
            <person name="Lindahl B."/>
            <person name="Martin F."/>
        </authorList>
    </citation>
    <scope>NUCLEOTIDE SEQUENCE</scope>
    <source>
        <strain evidence="1">JB14</strain>
    </source>
</reference>
<organism evidence="1 2">
    <name type="scientific">Gymnopus androsaceus JB14</name>
    <dbReference type="NCBI Taxonomy" id="1447944"/>
    <lineage>
        <taxon>Eukaryota</taxon>
        <taxon>Fungi</taxon>
        <taxon>Dikarya</taxon>
        <taxon>Basidiomycota</taxon>
        <taxon>Agaricomycotina</taxon>
        <taxon>Agaricomycetes</taxon>
        <taxon>Agaricomycetidae</taxon>
        <taxon>Agaricales</taxon>
        <taxon>Marasmiineae</taxon>
        <taxon>Omphalotaceae</taxon>
        <taxon>Gymnopus</taxon>
    </lineage>
</organism>
<protein>
    <submittedName>
        <fullName evidence="1">Uncharacterized protein</fullName>
    </submittedName>
</protein>
<sequence>MLKIVGLYSLRNVNPDDKGVLELDIKTCHQLETKAGLISDRVASSGTRLGRRFLDCPLRFFLARGTVGVATIPLDITAFNGLTSDYPFFAATAVSAHGSTNDFATGSYN</sequence>
<keyword evidence="2" id="KW-1185">Reference proteome</keyword>